<protein>
    <recommendedName>
        <fullName evidence="5">Transcriptional regulator</fullName>
    </recommendedName>
</protein>
<feature type="domain" description="Schlafen AlbA-2" evidence="1">
    <location>
        <begin position="22"/>
        <end position="141"/>
    </location>
</feature>
<dbReference type="InterPro" id="IPR007421">
    <property type="entry name" value="Schlafen_AlbA_2_dom"/>
</dbReference>
<dbReference type="EnsemblBacteria" id="ABN74283">
    <property type="protein sequence ID" value="ABN74283"/>
    <property type="gene ID" value="APL_1195"/>
</dbReference>
<dbReference type="KEGG" id="apl:APL_1195"/>
<dbReference type="InterPro" id="IPR049514">
    <property type="entry name" value="Fic-like_C"/>
</dbReference>
<dbReference type="Pfam" id="PF21247">
    <property type="entry name" value="Fic-like_C"/>
    <property type="match status" value="1"/>
</dbReference>
<dbReference type="HOGENOM" id="CLU_024970_0_0_6"/>
<dbReference type="PANTHER" id="PTHR30595:SF6">
    <property type="entry name" value="SCHLAFEN ALBA-2 DOMAIN-CONTAINING PROTEIN"/>
    <property type="match status" value="1"/>
</dbReference>
<organism evidence="3 4">
    <name type="scientific">Actinobacillus pleuropneumoniae serotype 5b (strain L20)</name>
    <dbReference type="NCBI Taxonomy" id="416269"/>
    <lineage>
        <taxon>Bacteria</taxon>
        <taxon>Pseudomonadati</taxon>
        <taxon>Pseudomonadota</taxon>
        <taxon>Gammaproteobacteria</taxon>
        <taxon>Pasteurellales</taxon>
        <taxon>Pasteurellaceae</taxon>
        <taxon>Actinobacillus</taxon>
    </lineage>
</organism>
<proteinExistence type="predicted"/>
<evidence type="ECO:0000259" key="2">
    <source>
        <dbReference type="Pfam" id="PF21247"/>
    </source>
</evidence>
<dbReference type="Pfam" id="PF04326">
    <property type="entry name" value="SLFN_AlbA_2"/>
    <property type="match status" value="1"/>
</dbReference>
<dbReference type="AlphaFoldDB" id="A3N1J7"/>
<dbReference type="Gene3D" id="3.30.950.30">
    <property type="entry name" value="Schlafen, AAA domain"/>
    <property type="match status" value="1"/>
</dbReference>
<dbReference type="STRING" id="416269.APL_1195"/>
<dbReference type="PANTHER" id="PTHR30595">
    <property type="entry name" value="GLPR-RELATED TRANSCRIPTIONAL REPRESSOR"/>
    <property type="match status" value="1"/>
</dbReference>
<dbReference type="eggNOG" id="COG3177">
    <property type="taxonomic scope" value="Bacteria"/>
</dbReference>
<gene>
    <name evidence="3" type="ordered locus">APL_1195</name>
</gene>
<evidence type="ECO:0008006" key="5">
    <source>
        <dbReference type="Google" id="ProtNLM"/>
    </source>
</evidence>
<dbReference type="SMR" id="A3N1J7"/>
<dbReference type="Pfam" id="PF13749">
    <property type="entry name" value="HATPase_c_4"/>
    <property type="match status" value="1"/>
</dbReference>
<evidence type="ECO:0000259" key="1">
    <source>
        <dbReference type="Pfam" id="PF04326"/>
    </source>
</evidence>
<sequence>MKNWNDIEQMLLSGNFQAEIGVEYKEAKNDVPKSFWESYSAFANQSGGFILLGVAEKEKNKFEISGVNKSEQIKDLIFSQSRSQKVSVSLLNDDDVKVFDIRGKQVVATYIRRAEINERPVHLNQDYRLSYIRLNTGDHKLTDSELRSFLSSYSKKDEDGRILPFATLEHLNLGTLNKYRNLLKAHNPNSSLLTLSDQDLIERIGVFNYDVSANQAGITYAGLLLFGKGNVIKSVFKHFFFEYYEKSEQNNRYDLRITDFDLDDGNLFEFYLKVSPLITALGKDNHFKLDNLTRTEENEITDALREALVNAIAHADYFNDVRHLKIVKTQNQISFENAGVMLVDVGQAIQGNRSECRNGTLHNILRRIGLCERQGQGVRDIFEHWQGRYFTPPKLESQIDYTKLTLTFHDGEIANWAENLTACFGATFTKLKNVPKDCLLFIAVNGQQASHKQIVEGIPQYTGREITLALAQLKNKGFLAVTGEKRLDRIYLLTELVKTKSNFDYDRIKTTTNHNEPLNHQGEAVVSYSHSLGKVQVNDQAPPLVTPLATPLARLVQVLGNDEKGIVQLAEDLSITDKKHIRKTYIAPALKQALIEMTIPDKTTSPNQKYRLTEKGKQFLIKGTLK</sequence>
<name>A3N1J7_ACTP2</name>
<accession>A3N1J7</accession>
<dbReference type="EMBL" id="CP000569">
    <property type="protein sequence ID" value="ABN74283.1"/>
    <property type="molecule type" value="Genomic_DNA"/>
</dbReference>
<reference evidence="3 4" key="1">
    <citation type="journal article" date="2008" name="J. Bacteriol.">
        <title>The complete genome sequence of Actinobacillus pleuropneumoniae L20 (serotype 5b).</title>
        <authorList>
            <person name="Foote S.J."/>
            <person name="Bosse J.T."/>
            <person name="Bouevitch A.B."/>
            <person name="Langford P.R."/>
            <person name="Young N.M."/>
            <person name="Nash J.H."/>
        </authorList>
    </citation>
    <scope>NUCLEOTIDE SEQUENCE [LARGE SCALE GENOMIC DNA]</scope>
    <source>
        <strain evidence="3 4">L20</strain>
    </source>
</reference>
<dbReference type="PATRIC" id="fig|416269.6.peg.1248"/>
<evidence type="ECO:0000313" key="3">
    <source>
        <dbReference type="EMBL" id="ABN74283.1"/>
    </source>
</evidence>
<dbReference type="InterPro" id="IPR038475">
    <property type="entry name" value="RecG_C_sf"/>
</dbReference>
<dbReference type="RefSeq" id="WP_009874796.1">
    <property type="nucleotide sequence ID" value="NC_009053.1"/>
</dbReference>
<dbReference type="Proteomes" id="UP000001432">
    <property type="component" value="Chromosome"/>
</dbReference>
<dbReference type="InterPro" id="IPR038461">
    <property type="entry name" value="Schlafen_AlbA_2_dom_sf"/>
</dbReference>
<dbReference type="eggNOG" id="COG2865">
    <property type="taxonomic scope" value="Bacteria"/>
</dbReference>
<feature type="domain" description="Filamentation induced by cAMP protein Fic-like C-terminal" evidence="2">
    <location>
        <begin position="552"/>
        <end position="613"/>
    </location>
</feature>
<evidence type="ECO:0000313" key="4">
    <source>
        <dbReference type="Proteomes" id="UP000001432"/>
    </source>
</evidence>
<dbReference type="Gene3D" id="3.30.565.60">
    <property type="match status" value="1"/>
</dbReference>